<dbReference type="KEGG" id="acep:105618388"/>
<keyword evidence="3" id="KW-0969">Cilium</keyword>
<comment type="subcellular location">
    <subcellularLocation>
        <location evidence="1">Cytoplasm</location>
        <location evidence="1">Cytoskeleton</location>
        <location evidence="1">Cilium axoneme</location>
    </subcellularLocation>
</comment>
<keyword evidence="5" id="KW-0966">Cell projection</keyword>
<keyword evidence="2" id="KW-0963">Cytoplasm</keyword>
<evidence type="ECO:0000313" key="7">
    <source>
        <dbReference type="EnsemblMetazoa" id="XP_012055321.1"/>
    </source>
</evidence>
<evidence type="ECO:0000256" key="1">
    <source>
        <dbReference type="ARBA" id="ARBA00004430"/>
    </source>
</evidence>
<reference evidence="7" key="2">
    <citation type="submission" date="2016-04" db="UniProtKB">
        <authorList>
            <consortium name="EnsemblMetazoa"/>
        </authorList>
    </citation>
    <scope>IDENTIFICATION</scope>
</reference>
<evidence type="ECO:0000256" key="5">
    <source>
        <dbReference type="ARBA" id="ARBA00023273"/>
    </source>
</evidence>
<organism evidence="7 8">
    <name type="scientific">Atta cephalotes</name>
    <name type="common">Leafcutter ant</name>
    <dbReference type="NCBI Taxonomy" id="12957"/>
    <lineage>
        <taxon>Eukaryota</taxon>
        <taxon>Metazoa</taxon>
        <taxon>Ecdysozoa</taxon>
        <taxon>Arthropoda</taxon>
        <taxon>Hexapoda</taxon>
        <taxon>Insecta</taxon>
        <taxon>Pterygota</taxon>
        <taxon>Neoptera</taxon>
        <taxon>Endopterygota</taxon>
        <taxon>Hymenoptera</taxon>
        <taxon>Apocrita</taxon>
        <taxon>Aculeata</taxon>
        <taxon>Formicoidea</taxon>
        <taxon>Formicidae</taxon>
        <taxon>Myrmicinae</taxon>
        <taxon>Atta</taxon>
    </lineage>
</organism>
<dbReference type="PANTHER" id="PTHR13159">
    <property type="entry name" value="RADIAL SPOKEHEAD-RELATED"/>
    <property type="match status" value="1"/>
</dbReference>
<dbReference type="InParanoid" id="A0A158NCR3"/>
<sequence>MAYSYIVEEALPDDIPSVKHDIQRAKLFLQKHSTESGDSLYDHLIELLAKILAEQPPNVVDIFEEYSRKLKEERFKIKKDYLRDLYIPPVQYDDAKKLIKLFQDVKQINKDEQERMEDKEQNDKKKKVPNLLDLLFYFEQTGIGLPRHEIVSLNLSIWKFASTMPLENIRFWGKILGKPKNYYILEAELQADELARRLEQEKHEVQSKKEKGEIKIQQNATKLTEEEMVTKTQQTEDIEGIVKPTKNLRKDKKSKRKPLKLIFPSLPVNPWTPLPEIPIERIGSGLNRKVYFVCNTPGVDEWIELPMVTPQQIVIARQIVRYCTGNLETPIHSFPPFPGTEKNYLRAQIARISATTHVSPIGFFTFSRKEDEETEEERKKLLENMNYDPLPIKDLVDPSMSNWCHHSPYILKQGRTVWWNPQEENIVNKIFEEEEKENVETDEVKIMMKEIGPPLLIPLSEDAIIDSVIPWTVRQSSYIQPDVTIALIRSNIWPGAFAFADGGKFATMYIGWGHKYNAYNYNPSHMPPVQDQYKIGPEILEISDPTVKEEQAFQLMRLPLTGNW</sequence>
<keyword evidence="6" id="KW-0175">Coiled coil</keyword>
<keyword evidence="8" id="KW-1185">Reference proteome</keyword>
<dbReference type="FunCoup" id="A0A158NCR3">
    <property type="interactions" value="42"/>
</dbReference>
<dbReference type="OrthoDB" id="272202at2759"/>
<proteinExistence type="predicted"/>
<keyword evidence="4" id="KW-0206">Cytoskeleton</keyword>
<dbReference type="AlphaFoldDB" id="A0A158NCR3"/>
<dbReference type="eggNOG" id="ENOG502QSU4">
    <property type="taxonomic scope" value="Eukaryota"/>
</dbReference>
<dbReference type="GO" id="GO:0035082">
    <property type="term" value="P:axoneme assembly"/>
    <property type="evidence" value="ECO:0007669"/>
    <property type="project" value="TreeGrafter"/>
</dbReference>
<protein>
    <submittedName>
        <fullName evidence="7">Uncharacterized protein</fullName>
    </submittedName>
</protein>
<reference evidence="8" key="1">
    <citation type="journal article" date="2011" name="PLoS Genet.">
        <title>The genome sequence of the leaf-cutter ant Atta cephalotes reveals insights into its obligate symbiotic lifestyle.</title>
        <authorList>
            <person name="Suen G."/>
            <person name="Teiling C."/>
            <person name="Li L."/>
            <person name="Holt C."/>
            <person name="Abouheif E."/>
            <person name="Bornberg-Bauer E."/>
            <person name="Bouffard P."/>
            <person name="Caldera E.J."/>
            <person name="Cash E."/>
            <person name="Cavanaugh A."/>
            <person name="Denas O."/>
            <person name="Elhaik E."/>
            <person name="Fave M.J."/>
            <person name="Gadau J."/>
            <person name="Gibson J.D."/>
            <person name="Graur D."/>
            <person name="Grubbs K.J."/>
            <person name="Hagen D.E."/>
            <person name="Harkins T.T."/>
            <person name="Helmkampf M."/>
            <person name="Hu H."/>
            <person name="Johnson B.R."/>
            <person name="Kim J."/>
            <person name="Marsh S.E."/>
            <person name="Moeller J.A."/>
            <person name="Munoz-Torres M.C."/>
            <person name="Murphy M.C."/>
            <person name="Naughton M.C."/>
            <person name="Nigam S."/>
            <person name="Overson R."/>
            <person name="Rajakumar R."/>
            <person name="Reese J.T."/>
            <person name="Scott J.J."/>
            <person name="Smith C.R."/>
            <person name="Tao S."/>
            <person name="Tsutsui N.D."/>
            <person name="Viljakainen L."/>
            <person name="Wissler L."/>
            <person name="Yandell M.D."/>
            <person name="Zimmer F."/>
            <person name="Taylor J."/>
            <person name="Slater S.C."/>
            <person name="Clifton S.W."/>
            <person name="Warren W.C."/>
            <person name="Elsik C.G."/>
            <person name="Smith C.D."/>
            <person name="Weinstock G.M."/>
            <person name="Gerardo N.M."/>
            <person name="Currie C.R."/>
        </authorList>
    </citation>
    <scope>NUCLEOTIDE SEQUENCE [LARGE SCALE GENOMIC DNA]</scope>
</reference>
<dbReference type="Proteomes" id="UP000005205">
    <property type="component" value="Unassembled WGS sequence"/>
</dbReference>
<dbReference type="GO" id="GO:0060294">
    <property type="term" value="P:cilium movement involved in cell motility"/>
    <property type="evidence" value="ECO:0007669"/>
    <property type="project" value="InterPro"/>
</dbReference>
<dbReference type="EnsemblMetazoa" id="XM_012199931.1">
    <property type="protein sequence ID" value="XP_012055321.1"/>
    <property type="gene ID" value="LOC105618388"/>
</dbReference>
<dbReference type="Pfam" id="PF04712">
    <property type="entry name" value="Radial_spoke"/>
    <property type="match status" value="1"/>
</dbReference>
<evidence type="ECO:0000313" key="8">
    <source>
        <dbReference type="Proteomes" id="UP000005205"/>
    </source>
</evidence>
<dbReference type="EMBL" id="ADTU01011560">
    <property type="status" value="NOT_ANNOTATED_CDS"/>
    <property type="molecule type" value="Genomic_DNA"/>
</dbReference>
<accession>A0A158NCR3</accession>
<dbReference type="PANTHER" id="PTHR13159:SF0">
    <property type="entry name" value="RADIAL SPOKE HEAD 6 HOMOLOG A"/>
    <property type="match status" value="1"/>
</dbReference>
<dbReference type="CDD" id="cd22963">
    <property type="entry name" value="DD_CrRSP4-like"/>
    <property type="match status" value="1"/>
</dbReference>
<evidence type="ECO:0000256" key="2">
    <source>
        <dbReference type="ARBA" id="ARBA00022490"/>
    </source>
</evidence>
<dbReference type="EMBL" id="ADTU01011561">
    <property type="status" value="NOT_ANNOTATED_CDS"/>
    <property type="molecule type" value="Genomic_DNA"/>
</dbReference>
<dbReference type="STRING" id="12957.A0A158NCR3"/>
<dbReference type="InterPro" id="IPR006802">
    <property type="entry name" value="Radial_spoke"/>
</dbReference>
<name>A0A158NCR3_ATTCE</name>
<evidence type="ECO:0000256" key="4">
    <source>
        <dbReference type="ARBA" id="ARBA00023212"/>
    </source>
</evidence>
<gene>
    <name evidence="7" type="primary">105618388</name>
</gene>
<evidence type="ECO:0000256" key="3">
    <source>
        <dbReference type="ARBA" id="ARBA00023069"/>
    </source>
</evidence>
<feature type="coiled-coil region" evidence="6">
    <location>
        <begin position="184"/>
        <end position="215"/>
    </location>
</feature>
<dbReference type="GO" id="GO:0001534">
    <property type="term" value="C:radial spoke"/>
    <property type="evidence" value="ECO:0007669"/>
    <property type="project" value="InterPro"/>
</dbReference>
<evidence type="ECO:0000256" key="6">
    <source>
        <dbReference type="SAM" id="Coils"/>
    </source>
</evidence>